<feature type="repeat" description="ANK" evidence="5">
    <location>
        <begin position="223"/>
        <end position="249"/>
    </location>
</feature>
<dbReference type="PROSITE" id="PS50088">
    <property type="entry name" value="ANK_REPEAT"/>
    <property type="match status" value="1"/>
</dbReference>
<protein>
    <recommendedName>
        <fullName evidence="2">Ankyrin repeat and SOCS box protein 17</fullName>
    </recommendedName>
</protein>
<dbReference type="InterPro" id="IPR001496">
    <property type="entry name" value="SOCS_box"/>
</dbReference>
<evidence type="ECO:0000256" key="5">
    <source>
        <dbReference type="PROSITE-ProRule" id="PRU00023"/>
    </source>
</evidence>
<dbReference type="InterPro" id="IPR036770">
    <property type="entry name" value="Ankyrin_rpt-contain_sf"/>
</dbReference>
<proteinExistence type="predicted"/>
<evidence type="ECO:0000256" key="3">
    <source>
        <dbReference type="ARBA" id="ARBA00022786"/>
    </source>
</evidence>
<comment type="function">
    <text evidence="1">May be a substrate-recognition component of a SCF-like ECS (Elongin-Cullin-SOCS-box protein) E3 ubiquitin-protein ligase complex which mediates the ubiquitination and subsequent proteasomal degradation of target proteins.</text>
</comment>
<dbReference type="Pfam" id="PF07525">
    <property type="entry name" value="SOCS_box"/>
    <property type="match status" value="1"/>
</dbReference>
<dbReference type="Pfam" id="PF00023">
    <property type="entry name" value="Ank"/>
    <property type="match status" value="1"/>
</dbReference>
<feature type="domain" description="SOCS box" evidence="6">
    <location>
        <begin position="340"/>
        <end position="387"/>
    </location>
</feature>
<evidence type="ECO:0000256" key="2">
    <source>
        <dbReference type="ARBA" id="ARBA00014074"/>
    </source>
</evidence>
<evidence type="ECO:0000259" key="6">
    <source>
        <dbReference type="PROSITE" id="PS50225"/>
    </source>
</evidence>
<evidence type="ECO:0000313" key="8">
    <source>
        <dbReference type="Proteomes" id="UP001497623"/>
    </source>
</evidence>
<evidence type="ECO:0000313" key="7">
    <source>
        <dbReference type="EMBL" id="CAL4103575.1"/>
    </source>
</evidence>
<name>A0AAV2QVG8_MEGNR</name>
<dbReference type="InterPro" id="IPR002110">
    <property type="entry name" value="Ankyrin_rpt"/>
</dbReference>
<dbReference type="PROSITE" id="PS50225">
    <property type="entry name" value="SOCS"/>
    <property type="match status" value="1"/>
</dbReference>
<evidence type="ECO:0000256" key="4">
    <source>
        <dbReference type="ARBA" id="ARBA00023043"/>
    </source>
</evidence>
<evidence type="ECO:0000256" key="1">
    <source>
        <dbReference type="ARBA" id="ARBA00003062"/>
    </source>
</evidence>
<dbReference type="EMBL" id="CAXKWB010012167">
    <property type="protein sequence ID" value="CAL4103575.1"/>
    <property type="molecule type" value="Genomic_DNA"/>
</dbReference>
<dbReference type="SMART" id="SM00969">
    <property type="entry name" value="SOCS_box"/>
    <property type="match status" value="1"/>
</dbReference>
<dbReference type="InterPro" id="IPR039147">
    <property type="entry name" value="ASB17"/>
</dbReference>
<keyword evidence="3" id="KW-0833">Ubl conjugation pathway</keyword>
<organism evidence="7 8">
    <name type="scientific">Meganyctiphanes norvegica</name>
    <name type="common">Northern krill</name>
    <name type="synonym">Thysanopoda norvegica</name>
    <dbReference type="NCBI Taxonomy" id="48144"/>
    <lineage>
        <taxon>Eukaryota</taxon>
        <taxon>Metazoa</taxon>
        <taxon>Ecdysozoa</taxon>
        <taxon>Arthropoda</taxon>
        <taxon>Crustacea</taxon>
        <taxon>Multicrustacea</taxon>
        <taxon>Malacostraca</taxon>
        <taxon>Eumalacostraca</taxon>
        <taxon>Eucarida</taxon>
        <taxon>Euphausiacea</taxon>
        <taxon>Euphausiidae</taxon>
        <taxon>Meganyctiphanes</taxon>
    </lineage>
</organism>
<keyword evidence="4 5" id="KW-0040">ANK repeat</keyword>
<sequence>MAGIGMRPCHGLKLGPYLLPPTDEDAPFLQKLWPKVLMAVHAGRTLRVDADILETLLDGCPRDCLNLRDKREELASAIKPLLETGDDVSEATAELISSALDYHDQILEDNCGLCRLGKFHNILYVMVALAVEFNVQDTYVIIRLLEAIHRCEGGLDRIVLPAVVGPKITYMVCAWKPETDTAEEARYHLKFFLIHAMKSKLAFPSRDETQLYRMIDAPIINMQCASPLYVAVQNNDEDAVLFLLQHGANPVVGGQLCPFTSVLMRLSNCARDTISYRPKCGCKYGQCPCELARPIPYPEVAVSVFRILLRAIAIPILIYNGHPLEVLQFLVHPRLYCDKLLSKEPPSLRHFSRVVVRDTLNKNWALPHGTHSLELPESLVKYVNLQT</sequence>
<reference evidence="7 8" key="1">
    <citation type="submission" date="2024-05" db="EMBL/GenBank/DDBJ databases">
        <authorList>
            <person name="Wallberg A."/>
        </authorList>
    </citation>
    <scope>NUCLEOTIDE SEQUENCE [LARGE SCALE GENOMIC DNA]</scope>
</reference>
<dbReference type="PANTHER" id="PTHR20966:SF2">
    <property type="entry name" value="ANKYRIN REPEAT AND SOCS BOX PROTEIN 17"/>
    <property type="match status" value="1"/>
</dbReference>
<gene>
    <name evidence="7" type="ORF">MNOR_LOCUS17600</name>
</gene>
<dbReference type="PROSITE" id="PS50297">
    <property type="entry name" value="ANK_REP_REGION"/>
    <property type="match status" value="1"/>
</dbReference>
<dbReference type="Proteomes" id="UP001497623">
    <property type="component" value="Unassembled WGS sequence"/>
</dbReference>
<keyword evidence="8" id="KW-1185">Reference proteome</keyword>
<dbReference type="AlphaFoldDB" id="A0AAV2QVG8"/>
<accession>A0AAV2QVG8</accession>
<dbReference type="SUPFAM" id="SSF48403">
    <property type="entry name" value="Ankyrin repeat"/>
    <property type="match status" value="1"/>
</dbReference>
<comment type="caution">
    <text evidence="7">The sequence shown here is derived from an EMBL/GenBank/DDBJ whole genome shotgun (WGS) entry which is preliminary data.</text>
</comment>
<dbReference type="PANTHER" id="PTHR20966">
    <property type="entry name" value="ANKYRIN REPEAT AND SOCS BOX PROTEIN 17"/>
    <property type="match status" value="1"/>
</dbReference>